<dbReference type="RefSeq" id="WP_345256602.1">
    <property type="nucleotide sequence ID" value="NZ_BAABGY010000008.1"/>
</dbReference>
<keyword evidence="2" id="KW-1185">Reference proteome</keyword>
<proteinExistence type="predicted"/>
<dbReference type="Proteomes" id="UP001501725">
    <property type="component" value="Unassembled WGS sequence"/>
</dbReference>
<dbReference type="EMBL" id="BAABGY010000008">
    <property type="protein sequence ID" value="GAA4335522.1"/>
    <property type="molecule type" value="Genomic_DNA"/>
</dbReference>
<gene>
    <name evidence="1" type="ORF">GCM10023184_30390</name>
</gene>
<evidence type="ECO:0000313" key="1">
    <source>
        <dbReference type="EMBL" id="GAA4335522.1"/>
    </source>
</evidence>
<sequence length="79" mass="9012">MYLKMYVSGLLVAVVPLNYNGLHTPEERVHYLQGTMRVLCEEHEPLLQRPGARPEFLLDRTGETVLIGGHSFRANSYLN</sequence>
<evidence type="ECO:0000313" key="2">
    <source>
        <dbReference type="Proteomes" id="UP001501725"/>
    </source>
</evidence>
<accession>A0ABP8H7Q6</accession>
<organism evidence="1 2">
    <name type="scientific">Flaviaesturariibacter amylovorans</name>
    <dbReference type="NCBI Taxonomy" id="1084520"/>
    <lineage>
        <taxon>Bacteria</taxon>
        <taxon>Pseudomonadati</taxon>
        <taxon>Bacteroidota</taxon>
        <taxon>Chitinophagia</taxon>
        <taxon>Chitinophagales</taxon>
        <taxon>Chitinophagaceae</taxon>
        <taxon>Flaviaestuariibacter</taxon>
    </lineage>
</organism>
<comment type="caution">
    <text evidence="1">The sequence shown here is derived from an EMBL/GenBank/DDBJ whole genome shotgun (WGS) entry which is preliminary data.</text>
</comment>
<name>A0ABP8H7Q6_9BACT</name>
<protein>
    <submittedName>
        <fullName evidence="1">Uncharacterized protein</fullName>
    </submittedName>
</protein>
<reference evidence="2" key="1">
    <citation type="journal article" date="2019" name="Int. J. Syst. Evol. Microbiol.">
        <title>The Global Catalogue of Microorganisms (GCM) 10K type strain sequencing project: providing services to taxonomists for standard genome sequencing and annotation.</title>
        <authorList>
            <consortium name="The Broad Institute Genomics Platform"/>
            <consortium name="The Broad Institute Genome Sequencing Center for Infectious Disease"/>
            <person name="Wu L."/>
            <person name="Ma J."/>
        </authorList>
    </citation>
    <scope>NUCLEOTIDE SEQUENCE [LARGE SCALE GENOMIC DNA]</scope>
    <source>
        <strain evidence="2">JCM 17919</strain>
    </source>
</reference>